<evidence type="ECO:0008006" key="3">
    <source>
        <dbReference type="Google" id="ProtNLM"/>
    </source>
</evidence>
<dbReference type="Proteomes" id="UP000679690">
    <property type="component" value="Unassembled WGS sequence"/>
</dbReference>
<comment type="caution">
    <text evidence="1">The sequence shown here is derived from an EMBL/GenBank/DDBJ whole genome shotgun (WGS) entry which is preliminary data.</text>
</comment>
<keyword evidence="2" id="KW-1185">Reference proteome</keyword>
<dbReference type="RefSeq" id="WP_208469311.1">
    <property type="nucleotide sequence ID" value="NZ_JAGFNS010000014.1"/>
</dbReference>
<sequence length="423" mass="46029">MGDLHVSKKVIALAVTVLAVVAGVAVFWPDRDRPATATPQPSASFHNPVADARAEVKALFDTQAKALVAGDERGWLAPVDPALHDTFRVMYRNLRALEISHAESDVVLLKYSESELLIDVVLGYCLGGVPCPAWAAGDAEGAPKLYYRTVVVPRNGSYTATTMSEADYHNHLSPAPWQTPGLRFVRGERVIVAAPAGLAKHLGRVLPVAEKAATVADRFAAVSGTPPQRYRVYLADNRAWKSWYGGERRNWVAGYHKALNRTGSDLVLRADAVLGSDRRLRETIQHEMGHAVTLLPTVDWTEDDEDWLVEGIAEYIGSAPAAAPDTGSATVLRRSFAKRGAPRSIALPGLTEKSDELTVDTLYAHSHFAAACLADRYGERKLLDFAHLVLQRGQPVDTASRGAFGRPFAVVDKACVAWIRKKI</sequence>
<reference evidence="1 2" key="1">
    <citation type="submission" date="2021-03" db="EMBL/GenBank/DDBJ databases">
        <title>Actinoplanes flavus sp. nov., a novel actinomycete isolated from Coconut Palm rhizosphere soil.</title>
        <authorList>
            <person name="Luo X."/>
        </authorList>
    </citation>
    <scope>NUCLEOTIDE SEQUENCE [LARGE SCALE GENOMIC DNA]</scope>
    <source>
        <strain evidence="1 2">NEAU-H7</strain>
    </source>
</reference>
<accession>A0ABS3UMX5</accession>
<protein>
    <recommendedName>
        <fullName evidence="3">Peptidase MA superfamily protein</fullName>
    </recommendedName>
</protein>
<dbReference type="EMBL" id="JAGFNS010000014">
    <property type="protein sequence ID" value="MBO3740122.1"/>
    <property type="molecule type" value="Genomic_DNA"/>
</dbReference>
<evidence type="ECO:0000313" key="2">
    <source>
        <dbReference type="Proteomes" id="UP000679690"/>
    </source>
</evidence>
<name>A0ABS3UMX5_9ACTN</name>
<proteinExistence type="predicted"/>
<evidence type="ECO:0000313" key="1">
    <source>
        <dbReference type="EMBL" id="MBO3740122.1"/>
    </source>
</evidence>
<organism evidence="1 2">
    <name type="scientific">Actinoplanes flavus</name>
    <dbReference type="NCBI Taxonomy" id="2820290"/>
    <lineage>
        <taxon>Bacteria</taxon>
        <taxon>Bacillati</taxon>
        <taxon>Actinomycetota</taxon>
        <taxon>Actinomycetes</taxon>
        <taxon>Micromonosporales</taxon>
        <taxon>Micromonosporaceae</taxon>
        <taxon>Actinoplanes</taxon>
    </lineage>
</organism>
<gene>
    <name evidence="1" type="ORF">J5X75_21705</name>
</gene>